<evidence type="ECO:0000259" key="1">
    <source>
        <dbReference type="Pfam" id="PF01909"/>
    </source>
</evidence>
<keyword evidence="3" id="KW-1185">Reference proteome</keyword>
<accession>A0AAV5NHS4</accession>
<evidence type="ECO:0000313" key="3">
    <source>
        <dbReference type="Proteomes" id="UP001156614"/>
    </source>
</evidence>
<dbReference type="AlphaFoldDB" id="A0AAV5NHS4"/>
<sequence length="78" mass="8616">MADCYSSSPAEALATATSVFRERYEAASFAYVAGSIMRGEGTYLSDIDLVVIYDHREAAYRESFVVGDMPIEAIVHDR</sequence>
<dbReference type="GO" id="GO:0016779">
    <property type="term" value="F:nucleotidyltransferase activity"/>
    <property type="evidence" value="ECO:0007669"/>
    <property type="project" value="InterPro"/>
</dbReference>
<gene>
    <name evidence="2" type="ORF">GCM10007867_27750</name>
</gene>
<reference evidence="3" key="1">
    <citation type="journal article" date="2019" name="Int. J. Syst. Evol. Microbiol.">
        <title>The Global Catalogue of Microorganisms (GCM) 10K type strain sequencing project: providing services to taxonomists for standard genome sequencing and annotation.</title>
        <authorList>
            <consortium name="The Broad Institute Genomics Platform"/>
            <consortium name="The Broad Institute Genome Sequencing Center for Infectious Disease"/>
            <person name="Wu L."/>
            <person name="Ma J."/>
        </authorList>
    </citation>
    <scope>NUCLEOTIDE SEQUENCE [LARGE SCALE GENOMIC DNA]</scope>
    <source>
        <strain evidence="3">NBRC 3267</strain>
    </source>
</reference>
<dbReference type="InterPro" id="IPR002934">
    <property type="entry name" value="Polymerase_NTP_transf_dom"/>
</dbReference>
<name>A0AAV5NHS4_9PROT</name>
<organism evidence="2 3">
    <name type="scientific">Gluconobacter cerinus</name>
    <dbReference type="NCBI Taxonomy" id="38307"/>
    <lineage>
        <taxon>Bacteria</taxon>
        <taxon>Pseudomonadati</taxon>
        <taxon>Pseudomonadota</taxon>
        <taxon>Alphaproteobacteria</taxon>
        <taxon>Acetobacterales</taxon>
        <taxon>Acetobacteraceae</taxon>
        <taxon>Gluconobacter</taxon>
    </lineage>
</organism>
<feature type="domain" description="Polymerase nucleotidyl transferase" evidence="1">
    <location>
        <begin position="20"/>
        <end position="57"/>
    </location>
</feature>
<dbReference type="EMBL" id="BSNU01000006">
    <property type="protein sequence ID" value="GLQ63929.1"/>
    <property type="molecule type" value="Genomic_DNA"/>
</dbReference>
<protein>
    <recommendedName>
        <fullName evidence="1">Polymerase nucleotidyl transferase domain-containing protein</fullName>
    </recommendedName>
</protein>
<dbReference type="CDD" id="cd05403">
    <property type="entry name" value="NT_KNTase_like"/>
    <property type="match status" value="1"/>
</dbReference>
<evidence type="ECO:0000313" key="2">
    <source>
        <dbReference type="EMBL" id="GLQ63929.1"/>
    </source>
</evidence>
<proteinExistence type="predicted"/>
<dbReference type="RefSeq" id="WP_244591243.1">
    <property type="nucleotide sequence ID" value="NZ_BEWM01000007.1"/>
</dbReference>
<dbReference type="InterPro" id="IPR043519">
    <property type="entry name" value="NT_sf"/>
</dbReference>
<dbReference type="Proteomes" id="UP001156614">
    <property type="component" value="Unassembled WGS sequence"/>
</dbReference>
<dbReference type="Gene3D" id="3.30.460.10">
    <property type="entry name" value="Beta Polymerase, domain 2"/>
    <property type="match status" value="1"/>
</dbReference>
<dbReference type="SUPFAM" id="SSF81301">
    <property type="entry name" value="Nucleotidyltransferase"/>
    <property type="match status" value="1"/>
</dbReference>
<dbReference type="Pfam" id="PF01909">
    <property type="entry name" value="NTP_transf_2"/>
    <property type="match status" value="1"/>
</dbReference>
<comment type="caution">
    <text evidence="2">The sequence shown here is derived from an EMBL/GenBank/DDBJ whole genome shotgun (WGS) entry which is preliminary data.</text>
</comment>